<dbReference type="AlphaFoldDB" id="A0A0S2W247"/>
<organism evidence="3 4">
    <name type="scientific">Intestinimonas butyriciproducens</name>
    <dbReference type="NCBI Taxonomy" id="1297617"/>
    <lineage>
        <taxon>Bacteria</taxon>
        <taxon>Bacillati</taxon>
        <taxon>Bacillota</taxon>
        <taxon>Clostridia</taxon>
        <taxon>Eubacteriales</taxon>
        <taxon>Intestinimonas</taxon>
    </lineage>
</organism>
<dbReference type="EMBL" id="CP011307">
    <property type="protein sequence ID" value="ALP93413.1"/>
    <property type="molecule type" value="Genomic_DNA"/>
</dbReference>
<dbReference type="KEGG" id="ibu:IB211_01020"/>
<dbReference type="InterPro" id="IPR025648">
    <property type="entry name" value="DUF4358"/>
</dbReference>
<dbReference type="Pfam" id="PF01841">
    <property type="entry name" value="Transglut_core"/>
    <property type="match status" value="1"/>
</dbReference>
<gene>
    <name evidence="3" type="ORF">IB211_01020</name>
</gene>
<dbReference type="PANTHER" id="PTHR46333">
    <property type="entry name" value="CYTOKINESIS PROTEIN 3"/>
    <property type="match status" value="1"/>
</dbReference>
<dbReference type="InterPro" id="IPR052557">
    <property type="entry name" value="CAP/Cytokinesis_protein"/>
</dbReference>
<sequence>MDMLLPGLLLGLLLGACGGVGEPEAAPTPEQIARAICDSQGEALSLTSLEAAERGDYLAEHYDLEGVWEDAAVYTASGADVREIAVVLMEEDDDANGLKARMEDYLIERQGDFFGYFPDQAKLLDEGRALVKGRYAALIVCEDMPAAEAAFYGCLEGGGAAPASGPPAENDGDAGFKPPNETDMTLYDTEAIRRAWESGDAAGLSERDADILARCREVLDECVSDGMSDFQKELAIHDWLVEWGEYDQTVYDDPDHAGREGNRDPYGMLVGGYGICLGYATTFQLLMDLAGVECITVVGASFQSTSDHAWNMVRLDGEWYCVDPTWDDPSGGAAWASPSAVARRTHRYFNVTSRAMRESDHQWDETSVPEATAEAYRWDGVSKLPGT</sequence>
<evidence type="ECO:0000313" key="3">
    <source>
        <dbReference type="EMBL" id="ALP93413.1"/>
    </source>
</evidence>
<reference evidence="4" key="2">
    <citation type="submission" date="2015-04" db="EMBL/GenBank/DDBJ databases">
        <title>A butyrogenic pathway from the amino acid lysine in a human gut commensal.</title>
        <authorList>
            <person name="de Vos W.M."/>
            <person name="Bui N.T.P."/>
            <person name="Plugge C.M."/>
            <person name="Ritari J."/>
        </authorList>
    </citation>
    <scope>NUCLEOTIDE SEQUENCE [LARGE SCALE GENOMIC DNA]</scope>
    <source>
        <strain evidence="4">AF211</strain>
    </source>
</reference>
<dbReference type="Pfam" id="PF14270">
    <property type="entry name" value="DUF4358"/>
    <property type="match status" value="1"/>
</dbReference>
<keyword evidence="4" id="KW-1185">Reference proteome</keyword>
<dbReference type="GO" id="GO:0005737">
    <property type="term" value="C:cytoplasm"/>
    <property type="evidence" value="ECO:0007669"/>
    <property type="project" value="TreeGrafter"/>
</dbReference>
<evidence type="ECO:0000259" key="2">
    <source>
        <dbReference type="SMART" id="SM00460"/>
    </source>
</evidence>
<dbReference type="Gene3D" id="3.10.620.30">
    <property type="match status" value="1"/>
</dbReference>
<feature type="domain" description="Transglutaminase-like" evidence="2">
    <location>
        <begin position="268"/>
        <end position="326"/>
    </location>
</feature>
<evidence type="ECO:0000313" key="4">
    <source>
        <dbReference type="Proteomes" id="UP000064844"/>
    </source>
</evidence>
<dbReference type="Proteomes" id="UP000064844">
    <property type="component" value="Chromosome"/>
</dbReference>
<protein>
    <recommendedName>
        <fullName evidence="2">Transglutaminase-like domain-containing protein</fullName>
    </recommendedName>
</protein>
<dbReference type="SUPFAM" id="SSF54001">
    <property type="entry name" value="Cysteine proteinases"/>
    <property type="match status" value="1"/>
</dbReference>
<dbReference type="eggNOG" id="COG5279">
    <property type="taxonomic scope" value="Bacteria"/>
</dbReference>
<name>A0A0S2W247_9FIRM</name>
<dbReference type="InterPro" id="IPR002931">
    <property type="entry name" value="Transglutaminase-like"/>
</dbReference>
<dbReference type="SMART" id="SM00460">
    <property type="entry name" value="TGc"/>
    <property type="match status" value="1"/>
</dbReference>
<feature type="region of interest" description="Disordered" evidence="1">
    <location>
        <begin position="161"/>
        <end position="181"/>
    </location>
</feature>
<evidence type="ECO:0000256" key="1">
    <source>
        <dbReference type="SAM" id="MobiDB-lite"/>
    </source>
</evidence>
<reference evidence="3 4" key="1">
    <citation type="journal article" date="2015" name="Nat. Commun.">
        <title>Production of butyrate from lysine and the Amadori product fructoselysine by a human gut commensal.</title>
        <authorList>
            <person name="Bui T.P."/>
            <person name="Ritari J."/>
            <person name="Boeren S."/>
            <person name="de Waard P."/>
            <person name="Plugge C.M."/>
            <person name="de Vos W.M."/>
        </authorList>
    </citation>
    <scope>NUCLEOTIDE SEQUENCE [LARGE SCALE GENOMIC DNA]</scope>
    <source>
        <strain evidence="3 4">AF211</strain>
    </source>
</reference>
<dbReference type="InterPro" id="IPR038765">
    <property type="entry name" value="Papain-like_cys_pep_sf"/>
</dbReference>
<dbReference type="PANTHER" id="PTHR46333:SF2">
    <property type="entry name" value="CYTOKINESIS PROTEIN 3"/>
    <property type="match status" value="1"/>
</dbReference>
<dbReference type="STRING" id="1297617.IB211_01020"/>
<accession>A0A0S2W247</accession>
<proteinExistence type="predicted"/>